<keyword evidence="1" id="KW-0488">Methylation</keyword>
<keyword evidence="2" id="KW-1133">Transmembrane helix</keyword>
<sequence>VAGSANTRGFGAVDWLLGLVVLGLALAVFIPYTVGDKQDRSILICVKNLRELDKAMRLWQLDNQKDTLSAVTLEEIIPYLKDGEALKCPSVGQYIVTGLTNPPSCTIPGHALVNEGE</sequence>
<keyword evidence="2" id="KW-0812">Transmembrane</keyword>
<feature type="transmembrane region" description="Helical" evidence="2">
    <location>
        <begin position="15"/>
        <end position="34"/>
    </location>
</feature>
<protein>
    <recommendedName>
        <fullName evidence="4">Type II secretion system protein GspG C-terminal domain-containing protein</fullName>
    </recommendedName>
</protein>
<name>A0A383ABF1_9ZZZZ</name>
<evidence type="ECO:0008006" key="4">
    <source>
        <dbReference type="Google" id="ProtNLM"/>
    </source>
</evidence>
<evidence type="ECO:0000256" key="2">
    <source>
        <dbReference type="SAM" id="Phobius"/>
    </source>
</evidence>
<reference evidence="3" key="1">
    <citation type="submission" date="2018-05" db="EMBL/GenBank/DDBJ databases">
        <authorList>
            <person name="Lanie J.A."/>
            <person name="Ng W.-L."/>
            <person name="Kazmierczak K.M."/>
            <person name="Andrzejewski T.M."/>
            <person name="Davidsen T.M."/>
            <person name="Wayne K.J."/>
            <person name="Tettelin H."/>
            <person name="Glass J.I."/>
            <person name="Rusch D."/>
            <person name="Podicherti R."/>
            <person name="Tsui H.-C.T."/>
            <person name="Winkler M.E."/>
        </authorList>
    </citation>
    <scope>NUCLEOTIDE SEQUENCE</scope>
</reference>
<feature type="non-terminal residue" evidence="3">
    <location>
        <position position="1"/>
    </location>
</feature>
<keyword evidence="2" id="KW-0472">Membrane</keyword>
<organism evidence="3">
    <name type="scientific">marine metagenome</name>
    <dbReference type="NCBI Taxonomy" id="408172"/>
    <lineage>
        <taxon>unclassified sequences</taxon>
        <taxon>metagenomes</taxon>
        <taxon>ecological metagenomes</taxon>
    </lineage>
</organism>
<dbReference type="GO" id="GO:0015627">
    <property type="term" value="C:type II protein secretion system complex"/>
    <property type="evidence" value="ECO:0007669"/>
    <property type="project" value="InterPro"/>
</dbReference>
<dbReference type="EMBL" id="UINC01190373">
    <property type="protein sequence ID" value="SVE04505.1"/>
    <property type="molecule type" value="Genomic_DNA"/>
</dbReference>
<dbReference type="InterPro" id="IPR000983">
    <property type="entry name" value="Bac_GSPG_pilin"/>
</dbReference>
<dbReference type="PRINTS" id="PR00813">
    <property type="entry name" value="BCTERIALGSPG"/>
</dbReference>
<dbReference type="GO" id="GO:0015628">
    <property type="term" value="P:protein secretion by the type II secretion system"/>
    <property type="evidence" value="ECO:0007669"/>
    <property type="project" value="InterPro"/>
</dbReference>
<gene>
    <name evidence="3" type="ORF">METZ01_LOCUS457359</name>
</gene>
<accession>A0A383ABF1</accession>
<proteinExistence type="predicted"/>
<evidence type="ECO:0000256" key="1">
    <source>
        <dbReference type="ARBA" id="ARBA00022481"/>
    </source>
</evidence>
<evidence type="ECO:0000313" key="3">
    <source>
        <dbReference type="EMBL" id="SVE04505.1"/>
    </source>
</evidence>
<dbReference type="AlphaFoldDB" id="A0A383ABF1"/>